<organism evidence="1">
    <name type="scientific">Oppiella nova</name>
    <dbReference type="NCBI Taxonomy" id="334625"/>
    <lineage>
        <taxon>Eukaryota</taxon>
        <taxon>Metazoa</taxon>
        <taxon>Ecdysozoa</taxon>
        <taxon>Arthropoda</taxon>
        <taxon>Chelicerata</taxon>
        <taxon>Arachnida</taxon>
        <taxon>Acari</taxon>
        <taxon>Acariformes</taxon>
        <taxon>Sarcoptiformes</taxon>
        <taxon>Oribatida</taxon>
        <taxon>Brachypylina</taxon>
        <taxon>Oppioidea</taxon>
        <taxon>Oppiidae</taxon>
        <taxon>Oppiella</taxon>
    </lineage>
</organism>
<evidence type="ECO:0000313" key="1">
    <source>
        <dbReference type="EMBL" id="CAD7638220.1"/>
    </source>
</evidence>
<sequence length="60" mass="6821">MTTTVTTIAECLMQYDPVNAGYEIGPRVDSSYRTLVVVWYPNQCNYRESVLWHASGQAAY</sequence>
<proteinExistence type="predicted"/>
<keyword evidence="2" id="KW-1185">Reference proteome</keyword>
<accession>A0A7R9LCQ8</accession>
<reference evidence="1" key="1">
    <citation type="submission" date="2020-11" db="EMBL/GenBank/DDBJ databases">
        <authorList>
            <person name="Tran Van P."/>
        </authorList>
    </citation>
    <scope>NUCLEOTIDE SEQUENCE</scope>
</reference>
<dbReference type="Proteomes" id="UP000728032">
    <property type="component" value="Unassembled WGS sequence"/>
</dbReference>
<name>A0A7R9LCQ8_9ACAR</name>
<dbReference type="EMBL" id="CAJPVJ010000200">
    <property type="protein sequence ID" value="CAG2161677.1"/>
    <property type="molecule type" value="Genomic_DNA"/>
</dbReference>
<gene>
    <name evidence="1" type="ORF">ONB1V03_LOCUS1281</name>
</gene>
<protein>
    <submittedName>
        <fullName evidence="1">Uncharacterized protein</fullName>
    </submittedName>
</protein>
<dbReference type="EMBL" id="OC915025">
    <property type="protein sequence ID" value="CAD7638220.1"/>
    <property type="molecule type" value="Genomic_DNA"/>
</dbReference>
<dbReference type="AlphaFoldDB" id="A0A7R9LCQ8"/>
<evidence type="ECO:0000313" key="2">
    <source>
        <dbReference type="Proteomes" id="UP000728032"/>
    </source>
</evidence>